<dbReference type="GeneID" id="87925394"/>
<reference evidence="2 3" key="1">
    <citation type="journal article" date="2023" name="bioRxiv">
        <title>High-quality genome assemblies of four members of thePodospora anserinaspecies complex.</title>
        <authorList>
            <person name="Ament-Velasquez S.L."/>
            <person name="Vogan A.A."/>
            <person name="Wallerman O."/>
            <person name="Hartmann F."/>
            <person name="Gautier V."/>
            <person name="Silar P."/>
            <person name="Giraud T."/>
            <person name="Johannesson H."/>
        </authorList>
    </citation>
    <scope>NUCLEOTIDE SEQUENCE [LARGE SCALE GENOMIC DNA]</scope>
    <source>
        <strain evidence="2 3">CBS 411.78</strain>
    </source>
</reference>
<feature type="chain" id="PRO_5045990407" evidence="1">
    <location>
        <begin position="26"/>
        <end position="117"/>
    </location>
</feature>
<gene>
    <name evidence="2" type="ORF">QC763_0024560</name>
</gene>
<accession>A0ABR0I255</accession>
<evidence type="ECO:0000313" key="3">
    <source>
        <dbReference type="Proteomes" id="UP001326199"/>
    </source>
</evidence>
<organism evidence="2 3">
    <name type="scientific">Podospora pseudopauciseta</name>
    <dbReference type="NCBI Taxonomy" id="2093780"/>
    <lineage>
        <taxon>Eukaryota</taxon>
        <taxon>Fungi</taxon>
        <taxon>Dikarya</taxon>
        <taxon>Ascomycota</taxon>
        <taxon>Pezizomycotina</taxon>
        <taxon>Sordariomycetes</taxon>
        <taxon>Sordariomycetidae</taxon>
        <taxon>Sordariales</taxon>
        <taxon>Podosporaceae</taxon>
        <taxon>Podospora</taxon>
    </lineage>
</organism>
<proteinExistence type="predicted"/>
<keyword evidence="1" id="KW-0732">Signal</keyword>
<dbReference type="RefSeq" id="XP_062771783.1">
    <property type="nucleotide sequence ID" value="XM_062905428.1"/>
</dbReference>
<evidence type="ECO:0000313" key="2">
    <source>
        <dbReference type="EMBL" id="KAK4674461.1"/>
    </source>
</evidence>
<evidence type="ECO:0000256" key="1">
    <source>
        <dbReference type="SAM" id="SignalP"/>
    </source>
</evidence>
<dbReference type="Proteomes" id="UP001326199">
    <property type="component" value="Unassembled WGS sequence"/>
</dbReference>
<comment type="caution">
    <text evidence="2">The sequence shown here is derived from an EMBL/GenBank/DDBJ whole genome shotgun (WGS) entry which is preliminary data.</text>
</comment>
<dbReference type="EMBL" id="JAFFHB010000001">
    <property type="protein sequence ID" value="KAK4674461.1"/>
    <property type="molecule type" value="Genomic_DNA"/>
</dbReference>
<feature type="signal peptide" evidence="1">
    <location>
        <begin position="1"/>
        <end position="25"/>
    </location>
</feature>
<keyword evidence="3" id="KW-1185">Reference proteome</keyword>
<sequence length="117" mass="12943">MPSMRVFRLLVPLATILDLFDMSKASSPQLDHLLPAGNLWTLGNFWTTNSGGWQPCRKKNDDETEDIFTTVVDTSSLAVRIGCQDCFFLCCILPLAVNSFLHAQEDNGYGRTASADV</sequence>
<protein>
    <submittedName>
        <fullName evidence="2">Uncharacterized protein</fullName>
    </submittedName>
</protein>
<name>A0ABR0I255_9PEZI</name>